<proteinExistence type="predicted"/>
<dbReference type="AlphaFoldDB" id="A0A1F6WHJ4"/>
<name>A0A1F6WHJ4_9BACT</name>
<evidence type="ECO:0000313" key="3">
    <source>
        <dbReference type="Proteomes" id="UP000179880"/>
    </source>
</evidence>
<dbReference type="Proteomes" id="UP000179880">
    <property type="component" value="Unassembled WGS sequence"/>
</dbReference>
<dbReference type="EMBL" id="MFUH01000031">
    <property type="protein sequence ID" value="OGI81370.1"/>
    <property type="molecule type" value="Genomic_DNA"/>
</dbReference>
<evidence type="ECO:0000256" key="1">
    <source>
        <dbReference type="SAM" id="Coils"/>
    </source>
</evidence>
<evidence type="ECO:0000313" key="2">
    <source>
        <dbReference type="EMBL" id="OGI81370.1"/>
    </source>
</evidence>
<sequence length="486" mass="55921">MTTFSEYVDPEKTKELTKIGEAGDASKPRHKMVQNNPLDGQPYSLKEMARLEAFSKALKTPGKKKIVVHGDWFISKEKEEKIVGMKPYPDFDAQLTAWFMQKAGISADVVEIAPKGFYSEKNLPVEREKGTTYFYLDLNFRKSGFGQTKDGDWYFDGHAIERSAKGKETSASTMAYEKLVAVGRLEKTPWLDELIKFSKAVDNLSYSMDEKFLKNKYWHTLYAVYRRINLDSIIELFKNGYHSGQEFTLAQMNTKVSAGKEKTTLAELCQKAKIRVFNSIRKIEQARKNMGPDFGLKTETAELGKYILNIKSGKQDKIPVGFDAARALGYDTFITWHEDTKSFFLSTKKDTNFIYKLLKKEFPDLMPPVKGCMIISGLKEGEKISERAKRYTLEKLVNALGLIKTESAEVRFGGEKKLLEFQKNVLDKLFDVQKQEEGDEEVIALRDLYKKKEEIEKSMTETDQELMRLEKESLARQKRIEELRKE</sequence>
<protein>
    <submittedName>
        <fullName evidence="2">Uncharacterized protein</fullName>
    </submittedName>
</protein>
<keyword evidence="1" id="KW-0175">Coiled coil</keyword>
<accession>A0A1F6WHJ4</accession>
<feature type="coiled-coil region" evidence="1">
    <location>
        <begin position="445"/>
        <end position="486"/>
    </location>
</feature>
<organism evidence="2 3">
    <name type="scientific">Candidatus Nomurabacteria bacterium RIFCSPHIGHO2_02_FULL_42_24</name>
    <dbReference type="NCBI Taxonomy" id="1801757"/>
    <lineage>
        <taxon>Bacteria</taxon>
        <taxon>Candidatus Nomuraibacteriota</taxon>
    </lineage>
</organism>
<reference evidence="2 3" key="1">
    <citation type="journal article" date="2016" name="Nat. Commun.">
        <title>Thousands of microbial genomes shed light on interconnected biogeochemical processes in an aquifer system.</title>
        <authorList>
            <person name="Anantharaman K."/>
            <person name="Brown C.T."/>
            <person name="Hug L.A."/>
            <person name="Sharon I."/>
            <person name="Castelle C.J."/>
            <person name="Probst A.J."/>
            <person name="Thomas B.C."/>
            <person name="Singh A."/>
            <person name="Wilkins M.J."/>
            <person name="Karaoz U."/>
            <person name="Brodie E.L."/>
            <person name="Williams K.H."/>
            <person name="Hubbard S.S."/>
            <person name="Banfield J.F."/>
        </authorList>
    </citation>
    <scope>NUCLEOTIDE SEQUENCE [LARGE SCALE GENOMIC DNA]</scope>
</reference>
<comment type="caution">
    <text evidence="2">The sequence shown here is derived from an EMBL/GenBank/DDBJ whole genome shotgun (WGS) entry which is preliminary data.</text>
</comment>
<gene>
    <name evidence="2" type="ORF">A3B93_00180</name>
</gene>